<dbReference type="Proteomes" id="UP000549971">
    <property type="component" value="Unassembled WGS sequence"/>
</dbReference>
<organism evidence="1 2">
    <name type="scientific">Kribbella italica</name>
    <dbReference type="NCBI Taxonomy" id="1540520"/>
    <lineage>
        <taxon>Bacteria</taxon>
        <taxon>Bacillati</taxon>
        <taxon>Actinomycetota</taxon>
        <taxon>Actinomycetes</taxon>
        <taxon>Propionibacteriales</taxon>
        <taxon>Kribbellaceae</taxon>
        <taxon>Kribbella</taxon>
    </lineage>
</organism>
<dbReference type="AlphaFoldDB" id="A0A7W9J5Z3"/>
<name>A0A7W9J5Z3_9ACTN</name>
<dbReference type="EMBL" id="JACHMY010000001">
    <property type="protein sequence ID" value="MBB5835989.1"/>
    <property type="molecule type" value="Genomic_DNA"/>
</dbReference>
<sequence>MTGGLAMGRRGPALLPAVLTFELTALGVYPQPFVLGYVDAARLPTADAVPETRAAISQYAAAEALTLGNIYVDYPGLGESSFRALLIAVQRYNPLQVLVPSLDHVDDHSPGGRLEILLHTTVAVRPLDGGRR</sequence>
<comment type="caution">
    <text evidence="1">The sequence shown here is derived from an EMBL/GenBank/DDBJ whole genome shotgun (WGS) entry which is preliminary data.</text>
</comment>
<accession>A0A7W9J5Z3</accession>
<keyword evidence="2" id="KW-1185">Reference proteome</keyword>
<dbReference type="RefSeq" id="WP_184795559.1">
    <property type="nucleotide sequence ID" value="NZ_JACHMY010000001.1"/>
</dbReference>
<evidence type="ECO:0008006" key="3">
    <source>
        <dbReference type="Google" id="ProtNLM"/>
    </source>
</evidence>
<proteinExistence type="predicted"/>
<reference evidence="1 2" key="1">
    <citation type="submission" date="2020-08" db="EMBL/GenBank/DDBJ databases">
        <title>Sequencing the genomes of 1000 actinobacteria strains.</title>
        <authorList>
            <person name="Klenk H.-P."/>
        </authorList>
    </citation>
    <scope>NUCLEOTIDE SEQUENCE [LARGE SCALE GENOMIC DNA]</scope>
    <source>
        <strain evidence="1 2">DSM 28967</strain>
    </source>
</reference>
<protein>
    <recommendedName>
        <fullName evidence="3">Resolvase/invertase-type recombinase catalytic domain-containing protein</fullName>
    </recommendedName>
</protein>
<evidence type="ECO:0000313" key="1">
    <source>
        <dbReference type="EMBL" id="MBB5835989.1"/>
    </source>
</evidence>
<evidence type="ECO:0000313" key="2">
    <source>
        <dbReference type="Proteomes" id="UP000549971"/>
    </source>
</evidence>
<gene>
    <name evidence="1" type="ORF">HDA39_002723</name>
</gene>